<feature type="region of interest" description="Disordered" evidence="1">
    <location>
        <begin position="158"/>
        <end position="268"/>
    </location>
</feature>
<organism evidence="2 3">
    <name type="scientific">Thermobispora bispora (strain ATCC 19993 / DSM 43833 / CBS 139.67 / JCM 10125 / KCTC 9307 / NBRC 14880 / R51)</name>
    <dbReference type="NCBI Taxonomy" id="469371"/>
    <lineage>
        <taxon>Bacteria</taxon>
        <taxon>Bacillati</taxon>
        <taxon>Actinomycetota</taxon>
        <taxon>Actinomycetes</taxon>
        <taxon>Streptosporangiales</taxon>
        <taxon>Streptosporangiaceae</taxon>
        <taxon>Thermobispora</taxon>
    </lineage>
</organism>
<sequence length="268" mass="27854">MRRAAALLVERVSALLGHLDANPVRTLHRSAARADAARRLAAAIGCPAGEAQLIAEVAAEAGLLSPAGGAGARRAWRAAGDPVRLRLLLAAWWRMERSPLSGHGHAAGETVARVRRAIFAVLAGVPAGRRFASLPELVQAVGWRAPLLDRELVEGRGPHQLGGVLRGGPRGRALVPGGERGERAVQLGQRTAGDEAEHAGLGEDRRGEPGGPGGRVLRRTAGPVGGRSTRPAAGRPGRRPGIRRVTRASSRPAWWAPPPPATAGAPGR</sequence>
<dbReference type="KEGG" id="tbi:Tbis_1226"/>
<protein>
    <submittedName>
        <fullName evidence="2">Uncharacterized protein</fullName>
    </submittedName>
</protein>
<proteinExistence type="predicted"/>
<name>D6Y8P9_THEBD</name>
<reference evidence="2 3" key="1">
    <citation type="submission" date="2010-01" db="EMBL/GenBank/DDBJ databases">
        <title>The complete genome of Thermobispora bispora DSM 43833.</title>
        <authorList>
            <consortium name="US DOE Joint Genome Institute (JGI-PGF)"/>
            <person name="Lucas S."/>
            <person name="Copeland A."/>
            <person name="Lapidus A."/>
            <person name="Glavina del Rio T."/>
            <person name="Dalin E."/>
            <person name="Tice H."/>
            <person name="Bruce D."/>
            <person name="Goodwin L."/>
            <person name="Pitluck S."/>
            <person name="Kyrpides N."/>
            <person name="Mavromatis K."/>
            <person name="Ivanova N."/>
            <person name="Mikhailova N."/>
            <person name="Chertkov O."/>
            <person name="Brettin T."/>
            <person name="Detter J.C."/>
            <person name="Han C."/>
            <person name="Larimer F."/>
            <person name="Land M."/>
            <person name="Hauser L."/>
            <person name="Markowitz V."/>
            <person name="Cheng J.-F."/>
            <person name="Hugenholtz P."/>
            <person name="Woyke T."/>
            <person name="Wu D."/>
            <person name="Jando M."/>
            <person name="Schneider S."/>
            <person name="Klenk H.-P."/>
            <person name="Eisen J.A."/>
        </authorList>
    </citation>
    <scope>NUCLEOTIDE SEQUENCE [LARGE SCALE GENOMIC DNA]</scope>
    <source>
        <strain evidence="3">ATCC 19993 / DSM 43833 / CBS 139.67 / JCM 10125 / KCTC 9307 / NBRC 14880 / R51</strain>
    </source>
</reference>
<feature type="compositionally biased region" description="Basic and acidic residues" evidence="1">
    <location>
        <begin position="192"/>
        <end position="208"/>
    </location>
</feature>
<accession>D6Y8P9</accession>
<dbReference type="Proteomes" id="UP000006640">
    <property type="component" value="Chromosome"/>
</dbReference>
<dbReference type="RefSeq" id="WP_013131479.1">
    <property type="nucleotide sequence ID" value="NC_014165.1"/>
</dbReference>
<keyword evidence="3" id="KW-1185">Reference proteome</keyword>
<dbReference type="HOGENOM" id="CLU_1038004_0_0_11"/>
<feature type="compositionally biased region" description="Basic residues" evidence="1">
    <location>
        <begin position="236"/>
        <end position="246"/>
    </location>
</feature>
<evidence type="ECO:0000313" key="3">
    <source>
        <dbReference type="Proteomes" id="UP000006640"/>
    </source>
</evidence>
<dbReference type="EMBL" id="CP001874">
    <property type="protein sequence ID" value="ADG87946.1"/>
    <property type="molecule type" value="Genomic_DNA"/>
</dbReference>
<evidence type="ECO:0000313" key="2">
    <source>
        <dbReference type="EMBL" id="ADG87946.1"/>
    </source>
</evidence>
<feature type="compositionally biased region" description="Low complexity" evidence="1">
    <location>
        <begin position="226"/>
        <end position="235"/>
    </location>
</feature>
<evidence type="ECO:0000256" key="1">
    <source>
        <dbReference type="SAM" id="MobiDB-lite"/>
    </source>
</evidence>
<gene>
    <name evidence="2" type="ordered locus">Tbis_1226</name>
</gene>
<dbReference type="OrthoDB" id="3415124at2"/>
<dbReference type="AlphaFoldDB" id="D6Y8P9"/>